<name>A0A6N7TV48_9BIFI</name>
<evidence type="ECO:0000313" key="4">
    <source>
        <dbReference type="Proteomes" id="UP000436357"/>
    </source>
</evidence>
<evidence type="ECO:0000256" key="1">
    <source>
        <dbReference type="SAM" id="MobiDB-lite"/>
    </source>
</evidence>
<feature type="compositionally biased region" description="Basic and acidic residues" evidence="1">
    <location>
        <begin position="346"/>
        <end position="358"/>
    </location>
</feature>
<evidence type="ECO:0000313" key="3">
    <source>
        <dbReference type="EMBL" id="MSD91569.1"/>
    </source>
</evidence>
<gene>
    <name evidence="3" type="ORF">GKC41_07915</name>
</gene>
<reference evidence="3 4" key="1">
    <citation type="submission" date="2019-11" db="EMBL/GenBank/DDBJ databases">
        <title>Draft Genome Sequence of Plant Growth-Promoting Rhizosphere-Associated Bacteria.</title>
        <authorList>
            <person name="Vasilyev I.Y."/>
            <person name="Radchenko V."/>
            <person name="Ilnitskaya E.V."/>
        </authorList>
    </citation>
    <scope>NUCLEOTIDE SEQUENCE [LARGE SCALE GENOMIC DNA]</scope>
    <source>
        <strain evidence="3 4">VRA_9sq_n</strain>
    </source>
</reference>
<dbReference type="InterPro" id="IPR010359">
    <property type="entry name" value="IrrE_HExxH"/>
</dbReference>
<protein>
    <submittedName>
        <fullName evidence="3">ImmA/IrrE family metallo-endopeptidase</fullName>
    </submittedName>
</protein>
<comment type="caution">
    <text evidence="3">The sequence shown here is derived from an EMBL/GenBank/DDBJ whole genome shotgun (WGS) entry which is preliminary data.</text>
</comment>
<dbReference type="OrthoDB" id="9796786at2"/>
<dbReference type="Proteomes" id="UP000436357">
    <property type="component" value="Unassembled WGS sequence"/>
</dbReference>
<feature type="region of interest" description="Disordered" evidence="1">
    <location>
        <begin position="346"/>
        <end position="368"/>
    </location>
</feature>
<organism evidence="3 4">
    <name type="scientific">Bifidobacterium asteroides</name>
    <dbReference type="NCBI Taxonomy" id="1684"/>
    <lineage>
        <taxon>Bacteria</taxon>
        <taxon>Bacillati</taxon>
        <taxon>Actinomycetota</taxon>
        <taxon>Actinomycetes</taxon>
        <taxon>Bifidobacteriales</taxon>
        <taxon>Bifidobacteriaceae</taxon>
        <taxon>Bifidobacterium</taxon>
    </lineage>
</organism>
<accession>A0A6N7TV48</accession>
<feature type="domain" description="IrrE N-terminal-like" evidence="2">
    <location>
        <begin position="211"/>
        <end position="319"/>
    </location>
</feature>
<dbReference type="PANTHER" id="PTHR43236:SF2">
    <property type="entry name" value="BLL0069 PROTEIN"/>
    <property type="match status" value="1"/>
</dbReference>
<dbReference type="Gene3D" id="1.10.10.2910">
    <property type="match status" value="1"/>
</dbReference>
<evidence type="ECO:0000259" key="2">
    <source>
        <dbReference type="Pfam" id="PF06114"/>
    </source>
</evidence>
<dbReference type="EMBL" id="WKKW01000006">
    <property type="protein sequence ID" value="MSD91569.1"/>
    <property type="molecule type" value="Genomic_DNA"/>
</dbReference>
<dbReference type="InterPro" id="IPR052345">
    <property type="entry name" value="Rad_response_metalloprotease"/>
</dbReference>
<sequence length="413" mass="45976">MSLAQLSLSLEPITESKERDMANLTLYPATLQWAVEESDADPVALSQRRGLGQLPDWLESKQPVSVSFNKVELLSRALHVPFGALVRSVVPQRRLEPLVRYRTVGNTSVQPSKNLQDTIDQMRFRQEWARDELLESGLDANPLVGSVHSAEYDDDLADALRSTLGLDGRSAWEGGKSSDRFRQLKEQASNAGIMIMLNSQVGSTRSRKLDLQEFRGFVLIDDMAPLVFINRNDSFDGMIFTLIHEVGHVLLGTQELFDGIGGQGDHKTTERAINRAVVKAVIDDERFRQVWREQLDGGQEPADAAESIADDFHLSALAMGIQAHQFGLAGEDTLEELQKRMNRHLQDKTVHSQEREPHGNGNRTNASRVDTGFVRLVNAAMDGGRLAPTEGFDLVGVRSPQSYQGLIREKKLL</sequence>
<dbReference type="PANTHER" id="PTHR43236">
    <property type="entry name" value="ANTITOXIN HIGA1"/>
    <property type="match status" value="1"/>
</dbReference>
<dbReference type="AlphaFoldDB" id="A0A6N7TV48"/>
<dbReference type="Pfam" id="PF06114">
    <property type="entry name" value="Peptidase_M78"/>
    <property type="match status" value="1"/>
</dbReference>
<proteinExistence type="predicted"/>